<dbReference type="STRING" id="1664069.BGLY_3683"/>
<keyword evidence="7" id="KW-1185">Reference proteome</keyword>
<evidence type="ECO:0000313" key="4">
    <source>
        <dbReference type="EMBL" id="KRT94142.1"/>
    </source>
</evidence>
<dbReference type="GO" id="GO:0008758">
    <property type="term" value="F:UDP-2,3-diacylglucosamine hydrolase activity"/>
    <property type="evidence" value="ECO:0007669"/>
    <property type="project" value="TreeGrafter"/>
</dbReference>
<reference evidence="5 7" key="3">
    <citation type="submission" date="2023-03" db="EMBL/GenBank/DDBJ databases">
        <title>Agriculturally important microbes genome sequencing.</title>
        <authorList>
            <person name="Dunlap C."/>
        </authorList>
    </citation>
    <scope>NUCLEOTIDE SEQUENCE [LARGE SCALE GENOMIC DNA]</scope>
    <source>
        <strain evidence="5 7">CBP-3203</strain>
    </source>
</reference>
<evidence type="ECO:0000313" key="7">
    <source>
        <dbReference type="Proteomes" id="UP001341297"/>
    </source>
</evidence>
<dbReference type="EMBL" id="JARRTL010000016">
    <property type="protein sequence ID" value="MEC0486377.1"/>
    <property type="molecule type" value="Genomic_DNA"/>
</dbReference>
<sequence>MFFAVVFLLLIIGLVPFLYKANHNTKDVKVNTISVDRAKGDTFKKKLNILHLSDLHLENISISPKQILDLAKKKQVDLIALTGDFLDRKRNIPKLANYLKALQKLKPAYGMYAVFGNHDYILKGEHFEKLKRVLEENGCVTLQNNNVSVQVGGETLNIIGIDDYSTNRSNITDSYKGVKDGYRLVLTHDPNVVLEMKDFHFDYLLSGHFHGGQIHWPKPYHLVKMGKLVRMNMIKGLHYLHNKPFYISEGLGQTGANIRIGSRPEVTFHHIS</sequence>
<accession>A0A0J6EG68</accession>
<dbReference type="GO" id="GO:0009245">
    <property type="term" value="P:lipid A biosynthetic process"/>
    <property type="evidence" value="ECO:0007669"/>
    <property type="project" value="TreeGrafter"/>
</dbReference>
<dbReference type="Proteomes" id="UP000036168">
    <property type="component" value="Unassembled WGS sequence"/>
</dbReference>
<evidence type="ECO:0000256" key="1">
    <source>
        <dbReference type="ARBA" id="ARBA00022723"/>
    </source>
</evidence>
<dbReference type="InterPro" id="IPR051158">
    <property type="entry name" value="Metallophosphoesterase_sf"/>
</dbReference>
<evidence type="ECO:0000256" key="2">
    <source>
        <dbReference type="ARBA" id="ARBA00022801"/>
    </source>
</evidence>
<protein>
    <submittedName>
        <fullName evidence="4">Metallophosphoesterase</fullName>
    </submittedName>
</protein>
<dbReference type="Gene3D" id="3.60.21.10">
    <property type="match status" value="1"/>
</dbReference>
<evidence type="ECO:0000313" key="6">
    <source>
        <dbReference type="Proteomes" id="UP000036168"/>
    </source>
</evidence>
<dbReference type="RefSeq" id="WP_048354737.1">
    <property type="nucleotide sequence ID" value="NZ_CP023481.1"/>
</dbReference>
<keyword evidence="1" id="KW-0479">Metal-binding</keyword>
<dbReference type="AlphaFoldDB" id="A0A0J6EG68"/>
<dbReference type="SUPFAM" id="SSF56300">
    <property type="entry name" value="Metallo-dependent phosphatases"/>
    <property type="match status" value="1"/>
</dbReference>
<reference evidence="4 6" key="1">
    <citation type="journal article" date="2015" name="Int. J. Syst. Evol. Microbiol.">
        <title>Bacillus glycinifermentans sp. nov., isolated from fermented soybean paste.</title>
        <authorList>
            <person name="Kim S.J."/>
            <person name="Dunlap C.A."/>
            <person name="Kwon S.W."/>
            <person name="Rooney A.P."/>
        </authorList>
    </citation>
    <scope>NUCLEOTIDE SEQUENCE [LARGE SCALE GENOMIC DNA]</scope>
    <source>
        <strain evidence="4 6">GO-13</strain>
    </source>
</reference>
<dbReference type="InterPro" id="IPR029052">
    <property type="entry name" value="Metallo-depent_PP-like"/>
</dbReference>
<dbReference type="GO" id="GO:0016020">
    <property type="term" value="C:membrane"/>
    <property type="evidence" value="ECO:0007669"/>
    <property type="project" value="GOC"/>
</dbReference>
<dbReference type="GO" id="GO:0046872">
    <property type="term" value="F:metal ion binding"/>
    <property type="evidence" value="ECO:0007669"/>
    <property type="project" value="UniProtKB-KW"/>
</dbReference>
<organism evidence="4 6">
    <name type="scientific">Bacillus glycinifermentans</name>
    <dbReference type="NCBI Taxonomy" id="1664069"/>
    <lineage>
        <taxon>Bacteria</taxon>
        <taxon>Bacillati</taxon>
        <taxon>Bacillota</taxon>
        <taxon>Bacilli</taxon>
        <taxon>Bacillales</taxon>
        <taxon>Bacillaceae</taxon>
        <taxon>Bacillus</taxon>
    </lineage>
</organism>
<dbReference type="Proteomes" id="UP001341297">
    <property type="component" value="Unassembled WGS sequence"/>
</dbReference>
<evidence type="ECO:0000313" key="5">
    <source>
        <dbReference type="EMBL" id="MEC0486377.1"/>
    </source>
</evidence>
<gene>
    <name evidence="4" type="ORF">AB447_202295</name>
    <name evidence="5" type="ORF">P8828_16415</name>
</gene>
<comment type="caution">
    <text evidence="4">The sequence shown here is derived from an EMBL/GenBank/DDBJ whole genome shotgun (WGS) entry which is preliminary data.</text>
</comment>
<feature type="domain" description="Calcineurin-like phosphoesterase" evidence="3">
    <location>
        <begin position="48"/>
        <end position="211"/>
    </location>
</feature>
<accession>A0A0J6E8J4</accession>
<name>A0A0J6EG68_9BACI</name>
<proteinExistence type="predicted"/>
<dbReference type="PATRIC" id="fig|1664069.3.peg.582"/>
<dbReference type="OrthoDB" id="9780884at2"/>
<dbReference type="PANTHER" id="PTHR31302">
    <property type="entry name" value="TRANSMEMBRANE PROTEIN WITH METALLOPHOSPHOESTERASE DOMAIN-RELATED"/>
    <property type="match status" value="1"/>
</dbReference>
<dbReference type="InterPro" id="IPR004843">
    <property type="entry name" value="Calcineurin-like_PHP"/>
</dbReference>
<dbReference type="PANTHER" id="PTHR31302:SF31">
    <property type="entry name" value="PHOSPHODIESTERASE YAEI"/>
    <property type="match status" value="1"/>
</dbReference>
<dbReference type="EMBL" id="LECW02000012">
    <property type="protein sequence ID" value="KRT94142.1"/>
    <property type="molecule type" value="Genomic_DNA"/>
</dbReference>
<evidence type="ECO:0000259" key="3">
    <source>
        <dbReference type="Pfam" id="PF00149"/>
    </source>
</evidence>
<dbReference type="Pfam" id="PF00149">
    <property type="entry name" value="Metallophos"/>
    <property type="match status" value="1"/>
</dbReference>
<reference evidence="4" key="2">
    <citation type="submission" date="2015-10" db="EMBL/GenBank/DDBJ databases">
        <authorList>
            <person name="Gilbert D.G."/>
        </authorList>
    </citation>
    <scope>NUCLEOTIDE SEQUENCE</scope>
    <source>
        <strain evidence="4">GO-13</strain>
    </source>
</reference>
<keyword evidence="2" id="KW-0378">Hydrolase</keyword>